<accession>A0A2P2QS78</accession>
<dbReference type="AlphaFoldDB" id="A0A2P2QS78"/>
<dbReference type="EMBL" id="GGEC01089376">
    <property type="protein sequence ID" value="MBX69860.1"/>
    <property type="molecule type" value="Transcribed_RNA"/>
</dbReference>
<reference evidence="1" key="1">
    <citation type="submission" date="2018-02" db="EMBL/GenBank/DDBJ databases">
        <title>Rhizophora mucronata_Transcriptome.</title>
        <authorList>
            <person name="Meera S.P."/>
            <person name="Sreeshan A."/>
            <person name="Augustine A."/>
        </authorList>
    </citation>
    <scope>NUCLEOTIDE SEQUENCE</scope>
    <source>
        <tissue evidence="1">Leaf</tissue>
    </source>
</reference>
<evidence type="ECO:0000313" key="1">
    <source>
        <dbReference type="EMBL" id="MBX69860.1"/>
    </source>
</evidence>
<name>A0A2P2QS78_RHIMU</name>
<protein>
    <submittedName>
        <fullName evidence="1">Uncharacterized protein</fullName>
    </submittedName>
</protein>
<sequence>MRIRRPSFFRQEKKGWKIEPVRWESLTPGMI</sequence>
<proteinExistence type="predicted"/>
<organism evidence="1">
    <name type="scientific">Rhizophora mucronata</name>
    <name type="common">Asiatic mangrove</name>
    <dbReference type="NCBI Taxonomy" id="61149"/>
    <lineage>
        <taxon>Eukaryota</taxon>
        <taxon>Viridiplantae</taxon>
        <taxon>Streptophyta</taxon>
        <taxon>Embryophyta</taxon>
        <taxon>Tracheophyta</taxon>
        <taxon>Spermatophyta</taxon>
        <taxon>Magnoliopsida</taxon>
        <taxon>eudicotyledons</taxon>
        <taxon>Gunneridae</taxon>
        <taxon>Pentapetalae</taxon>
        <taxon>rosids</taxon>
        <taxon>fabids</taxon>
        <taxon>Malpighiales</taxon>
        <taxon>Rhizophoraceae</taxon>
        <taxon>Rhizophora</taxon>
    </lineage>
</organism>